<protein>
    <submittedName>
        <fullName evidence="1">Uncharacterized protein</fullName>
    </submittedName>
</protein>
<dbReference type="AlphaFoldDB" id="A0A0E9RZY5"/>
<name>A0A0E9RZY5_ANGAN</name>
<organism evidence="1">
    <name type="scientific">Anguilla anguilla</name>
    <name type="common">European freshwater eel</name>
    <name type="synonym">Muraena anguilla</name>
    <dbReference type="NCBI Taxonomy" id="7936"/>
    <lineage>
        <taxon>Eukaryota</taxon>
        <taxon>Metazoa</taxon>
        <taxon>Chordata</taxon>
        <taxon>Craniata</taxon>
        <taxon>Vertebrata</taxon>
        <taxon>Euteleostomi</taxon>
        <taxon>Actinopterygii</taxon>
        <taxon>Neopterygii</taxon>
        <taxon>Teleostei</taxon>
        <taxon>Anguilliformes</taxon>
        <taxon>Anguillidae</taxon>
        <taxon>Anguilla</taxon>
    </lineage>
</organism>
<proteinExistence type="predicted"/>
<dbReference type="EMBL" id="GBXM01074095">
    <property type="protein sequence ID" value="JAH34482.1"/>
    <property type="molecule type" value="Transcribed_RNA"/>
</dbReference>
<evidence type="ECO:0000313" key="1">
    <source>
        <dbReference type="EMBL" id="JAH34482.1"/>
    </source>
</evidence>
<reference evidence="1" key="1">
    <citation type="submission" date="2014-11" db="EMBL/GenBank/DDBJ databases">
        <authorList>
            <person name="Amaro Gonzalez C."/>
        </authorList>
    </citation>
    <scope>NUCLEOTIDE SEQUENCE</scope>
</reference>
<accession>A0A0E9RZY5</accession>
<reference evidence="1" key="2">
    <citation type="journal article" date="2015" name="Fish Shellfish Immunol.">
        <title>Early steps in the European eel (Anguilla anguilla)-Vibrio vulnificus interaction in the gills: Role of the RtxA13 toxin.</title>
        <authorList>
            <person name="Callol A."/>
            <person name="Pajuelo D."/>
            <person name="Ebbesson L."/>
            <person name="Teles M."/>
            <person name="MacKenzie S."/>
            <person name="Amaro C."/>
        </authorList>
    </citation>
    <scope>NUCLEOTIDE SEQUENCE</scope>
</reference>
<sequence>MSLVFCLNQMGLGSDCSFSAQILKVI</sequence>